<organism evidence="2 3">
    <name type="scientific">Saguinus oedipus</name>
    <name type="common">Cotton-top tamarin</name>
    <name type="synonym">Oedipomidas oedipus</name>
    <dbReference type="NCBI Taxonomy" id="9490"/>
    <lineage>
        <taxon>Eukaryota</taxon>
        <taxon>Metazoa</taxon>
        <taxon>Chordata</taxon>
        <taxon>Craniata</taxon>
        <taxon>Vertebrata</taxon>
        <taxon>Euteleostomi</taxon>
        <taxon>Mammalia</taxon>
        <taxon>Eutheria</taxon>
        <taxon>Euarchontoglires</taxon>
        <taxon>Primates</taxon>
        <taxon>Haplorrhini</taxon>
        <taxon>Platyrrhini</taxon>
        <taxon>Cebidae</taxon>
        <taxon>Callitrichinae</taxon>
        <taxon>Saguinus</taxon>
    </lineage>
</organism>
<proteinExistence type="predicted"/>
<accession>A0ABQ9VYN2</accession>
<protein>
    <submittedName>
        <fullName evidence="2">Uncharacterized protein</fullName>
    </submittedName>
</protein>
<feature type="non-terminal residue" evidence="2">
    <location>
        <position position="209"/>
    </location>
</feature>
<feature type="region of interest" description="Disordered" evidence="1">
    <location>
        <begin position="50"/>
        <end position="80"/>
    </location>
</feature>
<keyword evidence="3" id="KW-1185">Reference proteome</keyword>
<name>A0ABQ9VYN2_SAGOE</name>
<dbReference type="Proteomes" id="UP001266305">
    <property type="component" value="Unassembled WGS sequence"/>
</dbReference>
<reference evidence="2 3" key="1">
    <citation type="submission" date="2023-05" db="EMBL/GenBank/DDBJ databases">
        <title>B98-5 Cell Line De Novo Hybrid Assembly: An Optical Mapping Approach.</title>
        <authorList>
            <person name="Kananen K."/>
            <person name="Auerbach J.A."/>
            <person name="Kautto E."/>
            <person name="Blachly J.S."/>
        </authorList>
    </citation>
    <scope>NUCLEOTIDE SEQUENCE [LARGE SCALE GENOMIC DNA]</scope>
    <source>
        <strain evidence="2">B95-8</strain>
        <tissue evidence="2">Cell line</tissue>
    </source>
</reference>
<evidence type="ECO:0000256" key="1">
    <source>
        <dbReference type="SAM" id="MobiDB-lite"/>
    </source>
</evidence>
<dbReference type="EMBL" id="JASSZA010000004">
    <property type="protein sequence ID" value="KAK2114477.1"/>
    <property type="molecule type" value="Genomic_DNA"/>
</dbReference>
<comment type="caution">
    <text evidence="2">The sequence shown here is derived from an EMBL/GenBank/DDBJ whole genome shotgun (WGS) entry which is preliminary data.</text>
</comment>
<sequence length="209" mass="22088">MAGDCFANGIRALHMFQIESIISKYSIPQPQGPWEQTALLALALALQDTTPDAASGEPQTDSARPPTPSSPATVDAAGETQSAEALSAEFTAREGEMGGSGDMDLLPGAGFHFCFGSVQSLLDSPISAVKKVTSSKKRTLMVFGPLMEEERLLLSSPTALKKLRQWNLLKRSIVTVNFIFTVQSVSAVSLAPAPCPDSMGKGLRALPVP</sequence>
<evidence type="ECO:0000313" key="2">
    <source>
        <dbReference type="EMBL" id="KAK2114477.1"/>
    </source>
</evidence>
<gene>
    <name evidence="2" type="ORF">P7K49_008743</name>
</gene>
<feature type="compositionally biased region" description="Polar residues" evidence="1">
    <location>
        <begin position="50"/>
        <end position="61"/>
    </location>
</feature>
<evidence type="ECO:0000313" key="3">
    <source>
        <dbReference type="Proteomes" id="UP001266305"/>
    </source>
</evidence>